<organism evidence="7 8">
    <name type="scientific">Fertoeibacter niger</name>
    <dbReference type="NCBI Taxonomy" id="2656921"/>
    <lineage>
        <taxon>Bacteria</taxon>
        <taxon>Pseudomonadati</taxon>
        <taxon>Pseudomonadota</taxon>
        <taxon>Alphaproteobacteria</taxon>
        <taxon>Rhodobacterales</taxon>
        <taxon>Paracoccaceae</taxon>
        <taxon>Fertoeibacter</taxon>
    </lineage>
</organism>
<evidence type="ECO:0000256" key="5">
    <source>
        <dbReference type="ARBA" id="ARBA00023136"/>
    </source>
</evidence>
<comment type="subcellular location">
    <subcellularLocation>
        <location evidence="1">Cell membrane</location>
        <topology evidence="1">Multi-pass membrane protein</topology>
    </subcellularLocation>
</comment>
<reference evidence="7" key="1">
    <citation type="submission" date="2020-05" db="EMBL/GenBank/DDBJ databases">
        <title>Fertoebacter nigrum gen. nov., sp. nov., a new member of the family Rhodobacteraceae.</title>
        <authorList>
            <person name="Szuroczki S."/>
            <person name="Abbaszade G."/>
            <person name="Buni D."/>
            <person name="Schumann P."/>
            <person name="Toth E."/>
        </authorList>
    </citation>
    <scope>NUCLEOTIDE SEQUENCE</scope>
    <source>
        <strain evidence="7">RG-N-1a</strain>
    </source>
</reference>
<dbReference type="Pfam" id="PF03706">
    <property type="entry name" value="LPG_synthase_TM"/>
    <property type="match status" value="1"/>
</dbReference>
<protein>
    <submittedName>
        <fullName evidence="7">Flippase-like domain-containing protein</fullName>
    </submittedName>
</protein>
<feature type="transmembrane region" description="Helical" evidence="6">
    <location>
        <begin position="267"/>
        <end position="289"/>
    </location>
</feature>
<dbReference type="InterPro" id="IPR022791">
    <property type="entry name" value="L-PG_synthase/AglD"/>
</dbReference>
<feature type="transmembrane region" description="Helical" evidence="6">
    <location>
        <begin position="36"/>
        <end position="54"/>
    </location>
</feature>
<gene>
    <name evidence="7" type="ORF">GEU84_013765</name>
</gene>
<dbReference type="PANTHER" id="PTHR40277:SF1">
    <property type="entry name" value="BLL5419 PROTEIN"/>
    <property type="match status" value="1"/>
</dbReference>
<dbReference type="RefSeq" id="WP_152827057.1">
    <property type="nucleotide sequence ID" value="NZ_WHUT02000008.1"/>
</dbReference>
<keyword evidence="5 6" id="KW-0472">Membrane</keyword>
<evidence type="ECO:0000256" key="1">
    <source>
        <dbReference type="ARBA" id="ARBA00004651"/>
    </source>
</evidence>
<feature type="transmembrane region" description="Helical" evidence="6">
    <location>
        <begin position="153"/>
        <end position="171"/>
    </location>
</feature>
<evidence type="ECO:0000256" key="2">
    <source>
        <dbReference type="ARBA" id="ARBA00022475"/>
    </source>
</evidence>
<keyword evidence="3 6" id="KW-0812">Transmembrane</keyword>
<evidence type="ECO:0000256" key="6">
    <source>
        <dbReference type="SAM" id="Phobius"/>
    </source>
</evidence>
<feature type="transmembrane region" description="Helical" evidence="6">
    <location>
        <begin position="121"/>
        <end position="141"/>
    </location>
</feature>
<dbReference type="EMBL" id="WHUT02000008">
    <property type="protein sequence ID" value="NUB45460.1"/>
    <property type="molecule type" value="Genomic_DNA"/>
</dbReference>
<sequence>MMGWPVALRLAVPLALLAVLWQLADGAQVTARLAQADPVWLVAAVMALNLQTLLSALRWRLVAAALGAAIGLRHAVAEYYLSQLVNQTLPGGVLGDAARALRAGGRDDLARAATAVVIERLAGQLVLFATLFTALAVALMWPGGIDWPQGTGLALWSAGLAGAGLCGWFARRAARGGRFAVAVQRALPGQWRVQLPLGLAILACNLAAFACAARATGTTLPVEAILTLIPLILTAMLLPLGVGGWGWREGAAAGLFPLAGFGADAGLAASLAFGGLLLLSGLPGLYPLWRAAKHTVALPVGKSTSL</sequence>
<comment type="caution">
    <text evidence="7">The sequence shown here is derived from an EMBL/GenBank/DDBJ whole genome shotgun (WGS) entry which is preliminary data.</text>
</comment>
<dbReference type="AlphaFoldDB" id="A0A8X8H1R3"/>
<evidence type="ECO:0000256" key="4">
    <source>
        <dbReference type="ARBA" id="ARBA00022989"/>
    </source>
</evidence>
<keyword evidence="4 6" id="KW-1133">Transmembrane helix</keyword>
<name>A0A8X8H1R3_9RHOB</name>
<accession>A0A8X8H1R3</accession>
<feature type="transmembrane region" description="Helical" evidence="6">
    <location>
        <begin position="225"/>
        <end position="247"/>
    </location>
</feature>
<evidence type="ECO:0000256" key="3">
    <source>
        <dbReference type="ARBA" id="ARBA00022692"/>
    </source>
</evidence>
<evidence type="ECO:0000313" key="7">
    <source>
        <dbReference type="EMBL" id="NUB45460.1"/>
    </source>
</evidence>
<dbReference type="PANTHER" id="PTHR40277">
    <property type="entry name" value="BLL5419 PROTEIN"/>
    <property type="match status" value="1"/>
</dbReference>
<proteinExistence type="predicted"/>
<dbReference type="GO" id="GO:0005886">
    <property type="term" value="C:plasma membrane"/>
    <property type="evidence" value="ECO:0007669"/>
    <property type="project" value="UniProtKB-SubCell"/>
</dbReference>
<evidence type="ECO:0000313" key="8">
    <source>
        <dbReference type="Proteomes" id="UP000484076"/>
    </source>
</evidence>
<keyword evidence="8" id="KW-1185">Reference proteome</keyword>
<dbReference type="Proteomes" id="UP000484076">
    <property type="component" value="Unassembled WGS sequence"/>
</dbReference>
<keyword evidence="2" id="KW-1003">Cell membrane</keyword>